<dbReference type="PANTHER" id="PTHR47691:SF3">
    <property type="entry name" value="HTH-TYPE TRANSCRIPTIONAL REGULATOR RV0890C-RELATED"/>
    <property type="match status" value="1"/>
</dbReference>
<feature type="region of interest" description="Disordered" evidence="1">
    <location>
        <begin position="218"/>
        <end position="255"/>
    </location>
</feature>
<dbReference type="PRINTS" id="PR00364">
    <property type="entry name" value="DISEASERSIST"/>
</dbReference>
<reference evidence="3 4" key="1">
    <citation type="submission" date="2024-09" db="EMBL/GenBank/DDBJ databases">
        <authorList>
            <person name="Sun Q."/>
            <person name="Mori K."/>
        </authorList>
    </citation>
    <scope>NUCLEOTIDE SEQUENCE [LARGE SCALE GENOMIC DNA]</scope>
    <source>
        <strain evidence="3 4">JCM 3324</strain>
    </source>
</reference>
<gene>
    <name evidence="3" type="ORF">ACFFR3_33130</name>
</gene>
<dbReference type="SUPFAM" id="SSF52540">
    <property type="entry name" value="P-loop containing nucleoside triphosphate hydrolases"/>
    <property type="match status" value="1"/>
</dbReference>
<dbReference type="Proteomes" id="UP001589568">
    <property type="component" value="Unassembled WGS sequence"/>
</dbReference>
<name>A0ABV5NVK0_9ACTN</name>
<dbReference type="Gene3D" id="3.40.50.300">
    <property type="entry name" value="P-loop containing nucleotide triphosphate hydrolases"/>
    <property type="match status" value="1"/>
</dbReference>
<dbReference type="InterPro" id="IPR027417">
    <property type="entry name" value="P-loop_NTPase"/>
</dbReference>
<evidence type="ECO:0000313" key="4">
    <source>
        <dbReference type="Proteomes" id="UP001589568"/>
    </source>
</evidence>
<dbReference type="EMBL" id="JBHMCF010000038">
    <property type="protein sequence ID" value="MFB9474363.1"/>
    <property type="molecule type" value="Genomic_DNA"/>
</dbReference>
<evidence type="ECO:0000259" key="2">
    <source>
        <dbReference type="SMART" id="SM01043"/>
    </source>
</evidence>
<dbReference type="RefSeq" id="WP_379484417.1">
    <property type="nucleotide sequence ID" value="NZ_JBHMCF010000038.1"/>
</dbReference>
<dbReference type="InterPro" id="IPR005158">
    <property type="entry name" value="BTAD"/>
</dbReference>
<dbReference type="SMART" id="SM01043">
    <property type="entry name" value="BTAD"/>
    <property type="match status" value="1"/>
</dbReference>
<protein>
    <submittedName>
        <fullName evidence="3">BTAD domain-containing putative transcriptional regulator</fullName>
    </submittedName>
</protein>
<proteinExistence type="predicted"/>
<comment type="caution">
    <text evidence="3">The sequence shown here is derived from an EMBL/GenBank/DDBJ whole genome shotgun (WGS) entry which is preliminary data.</text>
</comment>
<dbReference type="Gene3D" id="1.25.40.10">
    <property type="entry name" value="Tetratricopeptide repeat domain"/>
    <property type="match status" value="1"/>
</dbReference>
<feature type="domain" description="Bacterial transcriptional activator" evidence="2">
    <location>
        <begin position="97"/>
        <end position="227"/>
    </location>
</feature>
<evidence type="ECO:0000313" key="3">
    <source>
        <dbReference type="EMBL" id="MFB9474363.1"/>
    </source>
</evidence>
<keyword evidence="4" id="KW-1185">Reference proteome</keyword>
<dbReference type="InterPro" id="IPR011990">
    <property type="entry name" value="TPR-like_helical_dom_sf"/>
</dbReference>
<accession>A0ABV5NVK0</accession>
<sequence length="1107" mass="118646">MRESLSVLLLGSPRLAAAGAPLGVRSAKARALLCYLATAQAPRPRAELATLLWGERPDANARGSLRLALSELRREVGGWLDVTREHVCLPAAEGCFVDRHQLAGAPPIAEVLRLWRGDFMDGVSFCDAPAFGDWLAAERSRVRLLLREVLLRSAGSSPCAQVARLASVVTGLDPYDEEAYRVLMTALARAGNRAAALARYDELRHRLTADLGVDPAPETRALRRELTGPSLVPEPRRARGLPSGKRRPGTLPVPSTELIGREADVRRLSALLDRERLVVLLGPGGIGKTRLAIAAAAQCREPAEAARGEAGRGEAGRAEAVFVGFAGVRGEAAVTTLARGLGVDLSPSRPALDLLLAALSGRQRPLLLVLDNLEQLPAFDAVIGRILEAAPAVRVLVTSRRRPELPGQTAITVRELAADAAEALFAARARAAQPAFDPEREAARVAAICAATGGLPLAIELAAGLLRAVPCAELARLLGAGLGLLSVAGPAARPRHACMRTVFETSWRLLDQEGQAALAALSVFGGGCTLEAAVEVATTTPDVLVRLVDHSMLRLTPSGRYAVHPLIRQYTAAHLTPAERRAARRRHAAYFGRLLETHATALQNAADTEVTRLLAPELDNVRAAWATSGRPRFLELYWTLCLRLHLYEESAAVVRRHLARTDEEPRLRARHLWMAGTSEHHLAREREATCLARTALATLGEPLPESRAGLLIATATAALSTALSKTPSTTLSAAARRLPPEVGRRSHGAEAAQALTMLARLAYHQQDVLTMLAASLRQLKAADRSGDAALRAEAYANAATIARLAGLRRAADRYGTRADHALAAVTHPAEPAHRAHLARGIDHLHAGAFEAARRSFTTCRAGTLAPRVAENCAGMLAETALWQGRFEEAADLFAATAEQAAGRVGDDIGRHWCLVGRAEALLRLDGLPAADIGDVLAAARASHDRRRTHAKELGLHDGPTMTTIQEMRLLTATARLTGEPERRVVGEALGMAERLPSAQRGMLECWAGLAELLWAMDPWPDPAVARRLHRHLVRFVRRNPGAAARVGWARALVLAVAGRRGAARRAAEEAVRVAARLDAPYDRVRAEAVVACLAYPGSMKVSSLWQR</sequence>
<evidence type="ECO:0000256" key="1">
    <source>
        <dbReference type="SAM" id="MobiDB-lite"/>
    </source>
</evidence>
<dbReference type="Pfam" id="PF03704">
    <property type="entry name" value="BTAD"/>
    <property type="match status" value="1"/>
</dbReference>
<dbReference type="SUPFAM" id="SSF48452">
    <property type="entry name" value="TPR-like"/>
    <property type="match status" value="1"/>
</dbReference>
<dbReference type="PANTHER" id="PTHR47691">
    <property type="entry name" value="REGULATOR-RELATED"/>
    <property type="match status" value="1"/>
</dbReference>
<organism evidence="3 4">
    <name type="scientific">Nonomuraea salmonea</name>
    <dbReference type="NCBI Taxonomy" id="46181"/>
    <lineage>
        <taxon>Bacteria</taxon>
        <taxon>Bacillati</taxon>
        <taxon>Actinomycetota</taxon>
        <taxon>Actinomycetes</taxon>
        <taxon>Streptosporangiales</taxon>
        <taxon>Streptosporangiaceae</taxon>
        <taxon>Nonomuraea</taxon>
    </lineage>
</organism>